<reference evidence="2" key="2">
    <citation type="submission" date="2021-09" db="EMBL/GenBank/DDBJ databases">
        <authorList>
            <person name="Gilroy R."/>
        </authorList>
    </citation>
    <scope>NUCLEOTIDE SEQUENCE</scope>
    <source>
        <strain evidence="2">CHK124-7917</strain>
    </source>
</reference>
<keyword evidence="1" id="KW-0732">Signal</keyword>
<comment type="caution">
    <text evidence="2">The sequence shown here is derived from an EMBL/GenBank/DDBJ whole genome shotgun (WGS) entry which is preliminary data.</text>
</comment>
<dbReference type="Proteomes" id="UP000697330">
    <property type="component" value="Unassembled WGS sequence"/>
</dbReference>
<accession>A0A921KLH5</accession>
<gene>
    <name evidence="2" type="ORF">K8U72_06170</name>
</gene>
<feature type="signal peptide" evidence="1">
    <location>
        <begin position="1"/>
        <end position="20"/>
    </location>
</feature>
<organism evidence="2 3">
    <name type="scientific">Thermophilibacter provencensis</name>
    <dbReference type="NCBI Taxonomy" id="1852386"/>
    <lineage>
        <taxon>Bacteria</taxon>
        <taxon>Bacillati</taxon>
        <taxon>Actinomycetota</taxon>
        <taxon>Coriobacteriia</taxon>
        <taxon>Coriobacteriales</taxon>
        <taxon>Atopobiaceae</taxon>
        <taxon>Thermophilibacter</taxon>
    </lineage>
</organism>
<sequence length="414" mass="44943">MGRARSALLALLAACCLASCGVPIDTPAPSEAEVLDYATLQCPNEDFEVVSSEEVRAVPQKVVYTLRSTERDLTFTASGEITEPVSGKFPSGPKPRVSCDYPSAVRDLYHDDVVTELSEQIAGQGESGIIFFPDWPELYVRNYAQLEEALALLEEVDALYEPELSYNPAEWVRENASTSVAIRWFDGTFSAEDGDPTGWKQLGDVALYGELDAEEDLETLASAYAQLIADSVAPADATLPERLLEALHRTTIDRIAVRGEEVPFGLGETSWGDATNPYQRDHISAGGGVVAHWSDEQGCYLVRVNMDGTDPRDRDESGSWLVQQVAQLAGGSYEDDAIGFSWEVDGMRGHMEYIGLENDRKVARLELNGRISTVSCSAEEAGLSDAVAMPAEDFAALFGLTASVDEAEGVIHLE</sequence>
<evidence type="ECO:0000313" key="2">
    <source>
        <dbReference type="EMBL" id="HJF45354.1"/>
    </source>
</evidence>
<feature type="chain" id="PRO_5039257987" evidence="1">
    <location>
        <begin position="21"/>
        <end position="414"/>
    </location>
</feature>
<evidence type="ECO:0000256" key="1">
    <source>
        <dbReference type="SAM" id="SignalP"/>
    </source>
</evidence>
<dbReference type="RefSeq" id="WP_274959136.1">
    <property type="nucleotide sequence ID" value="NZ_DYWQ01000090.1"/>
</dbReference>
<dbReference type="EMBL" id="DYWQ01000090">
    <property type="protein sequence ID" value="HJF45354.1"/>
    <property type="molecule type" value="Genomic_DNA"/>
</dbReference>
<reference evidence="2" key="1">
    <citation type="journal article" date="2021" name="PeerJ">
        <title>Extensive microbial diversity within the chicken gut microbiome revealed by metagenomics and culture.</title>
        <authorList>
            <person name="Gilroy R."/>
            <person name="Ravi A."/>
            <person name="Getino M."/>
            <person name="Pursley I."/>
            <person name="Horton D.L."/>
            <person name="Alikhan N.F."/>
            <person name="Baker D."/>
            <person name="Gharbi K."/>
            <person name="Hall N."/>
            <person name="Watson M."/>
            <person name="Adriaenssens E.M."/>
            <person name="Foster-Nyarko E."/>
            <person name="Jarju S."/>
            <person name="Secka A."/>
            <person name="Antonio M."/>
            <person name="Oren A."/>
            <person name="Chaudhuri R.R."/>
            <person name="La Ragione R."/>
            <person name="Hildebrand F."/>
            <person name="Pallen M.J."/>
        </authorList>
    </citation>
    <scope>NUCLEOTIDE SEQUENCE</scope>
    <source>
        <strain evidence="2">CHK124-7917</strain>
    </source>
</reference>
<name>A0A921KLH5_9ACTN</name>
<dbReference type="AlphaFoldDB" id="A0A921KLH5"/>
<protein>
    <submittedName>
        <fullName evidence="2">Uncharacterized protein</fullName>
    </submittedName>
</protein>
<proteinExistence type="predicted"/>
<evidence type="ECO:0000313" key="3">
    <source>
        <dbReference type="Proteomes" id="UP000697330"/>
    </source>
</evidence>